<feature type="signal peptide" evidence="1">
    <location>
        <begin position="1"/>
        <end position="25"/>
    </location>
</feature>
<dbReference type="FunFam" id="3.40.33.10:FF:000004">
    <property type="entry name" value="CAP, cysteine-rich secretory protein, antigen 5"/>
    <property type="match status" value="1"/>
</dbReference>
<dbReference type="AlphaFoldDB" id="A0A8J6TFM1"/>
<dbReference type="SMART" id="SM00198">
    <property type="entry name" value="SCP"/>
    <property type="match status" value="1"/>
</dbReference>
<evidence type="ECO:0000259" key="2">
    <source>
        <dbReference type="SMART" id="SM00198"/>
    </source>
</evidence>
<name>A0A8J6TFM1_9BACT</name>
<organism evidence="3 4">
    <name type="scientific">Candidatus Desulfobia pelagia</name>
    <dbReference type="NCBI Taxonomy" id="2841692"/>
    <lineage>
        <taxon>Bacteria</taxon>
        <taxon>Pseudomonadati</taxon>
        <taxon>Thermodesulfobacteriota</taxon>
        <taxon>Desulfobulbia</taxon>
        <taxon>Desulfobulbales</taxon>
        <taxon>Desulfobulbaceae</taxon>
        <taxon>Candidatus Desulfobia</taxon>
    </lineage>
</organism>
<dbReference type="Pfam" id="PF00188">
    <property type="entry name" value="CAP"/>
    <property type="match status" value="1"/>
</dbReference>
<dbReference type="PROSITE" id="PS01009">
    <property type="entry name" value="CRISP_1"/>
    <property type="match status" value="1"/>
</dbReference>
<dbReference type="InterPro" id="IPR014044">
    <property type="entry name" value="CAP_dom"/>
</dbReference>
<evidence type="ECO:0000256" key="1">
    <source>
        <dbReference type="SAM" id="SignalP"/>
    </source>
</evidence>
<dbReference type="PRINTS" id="PR00837">
    <property type="entry name" value="V5TPXLIKE"/>
</dbReference>
<gene>
    <name evidence="3" type="ORF">H8E41_06520</name>
</gene>
<dbReference type="PANTHER" id="PTHR10334">
    <property type="entry name" value="CYSTEINE-RICH SECRETORY PROTEIN-RELATED"/>
    <property type="match status" value="1"/>
</dbReference>
<keyword evidence="1" id="KW-0732">Signal</keyword>
<dbReference type="Proteomes" id="UP000614424">
    <property type="component" value="Unassembled WGS sequence"/>
</dbReference>
<accession>A0A8J6TFM1</accession>
<evidence type="ECO:0000313" key="4">
    <source>
        <dbReference type="Proteomes" id="UP000614424"/>
    </source>
</evidence>
<dbReference type="InterPro" id="IPR001283">
    <property type="entry name" value="CRISP-related"/>
</dbReference>
<dbReference type="SUPFAM" id="SSF55797">
    <property type="entry name" value="PR-1-like"/>
    <property type="match status" value="1"/>
</dbReference>
<dbReference type="EMBL" id="JACNJZ010000093">
    <property type="protein sequence ID" value="MBC8317543.1"/>
    <property type="molecule type" value="Genomic_DNA"/>
</dbReference>
<dbReference type="InterPro" id="IPR035940">
    <property type="entry name" value="CAP_sf"/>
</dbReference>
<dbReference type="Gene3D" id="3.40.33.10">
    <property type="entry name" value="CAP"/>
    <property type="match status" value="1"/>
</dbReference>
<protein>
    <recommendedName>
        <fullName evidence="2">SCP domain-containing protein</fullName>
    </recommendedName>
</protein>
<comment type="caution">
    <text evidence="3">The sequence shown here is derived from an EMBL/GenBank/DDBJ whole genome shotgun (WGS) entry which is preliminary data.</text>
</comment>
<dbReference type="GO" id="GO:0005576">
    <property type="term" value="C:extracellular region"/>
    <property type="evidence" value="ECO:0007669"/>
    <property type="project" value="InterPro"/>
</dbReference>
<dbReference type="InterPro" id="IPR018244">
    <property type="entry name" value="Allrgn_V5/Tpx1_CS"/>
</dbReference>
<feature type="chain" id="PRO_5035296471" description="SCP domain-containing protein" evidence="1">
    <location>
        <begin position="26"/>
        <end position="185"/>
    </location>
</feature>
<reference evidence="3 4" key="1">
    <citation type="submission" date="2020-08" db="EMBL/GenBank/DDBJ databases">
        <title>Bridging the membrane lipid divide: bacteria of the FCB group superphylum have the potential to synthesize archaeal ether lipids.</title>
        <authorList>
            <person name="Villanueva L."/>
            <person name="Von Meijenfeldt F.A.B."/>
            <person name="Westbye A.B."/>
            <person name="Yadav S."/>
            <person name="Hopmans E.C."/>
            <person name="Dutilh B.E."/>
            <person name="Sinninghe Damste J.S."/>
        </authorList>
    </citation>
    <scope>NUCLEOTIDE SEQUENCE [LARGE SCALE GENOMIC DNA]</scope>
    <source>
        <strain evidence="3">NIOZ-UU47</strain>
    </source>
</reference>
<sequence>MKTRNKTIILFPLVAALISPIHVIAEDSAQSSSFSAGSRLEQHEAQQALMLHNQYRADVGVGPVAWSDKIALYAQEWADNLAATQCSMEHRPRSGKWKQEYGENLFMGTAGYYGISDAVTAWESEKKDYQGDVITAANYAATGHYTQIVWQNTRQIGCATALCNNNIIIVCNYDPPGNFLGQKPF</sequence>
<feature type="domain" description="SCP" evidence="2">
    <location>
        <begin position="43"/>
        <end position="181"/>
    </location>
</feature>
<evidence type="ECO:0000313" key="3">
    <source>
        <dbReference type="EMBL" id="MBC8317543.1"/>
    </source>
</evidence>
<dbReference type="PROSITE" id="PS01010">
    <property type="entry name" value="CRISP_2"/>
    <property type="match status" value="1"/>
</dbReference>
<proteinExistence type="predicted"/>